<dbReference type="Pfam" id="PF15344">
    <property type="entry name" value="FAM217"/>
    <property type="match status" value="1"/>
</dbReference>
<dbReference type="PANTHER" id="PTHR22145">
    <property type="entry name" value="SI:CH211-266K22.6"/>
    <property type="match status" value="1"/>
</dbReference>
<dbReference type="Proteomes" id="UP001497497">
    <property type="component" value="Unassembled WGS sequence"/>
</dbReference>
<organism evidence="2 3">
    <name type="scientific">Lymnaea stagnalis</name>
    <name type="common">Great pond snail</name>
    <name type="synonym">Helix stagnalis</name>
    <dbReference type="NCBI Taxonomy" id="6523"/>
    <lineage>
        <taxon>Eukaryota</taxon>
        <taxon>Metazoa</taxon>
        <taxon>Spiralia</taxon>
        <taxon>Lophotrochozoa</taxon>
        <taxon>Mollusca</taxon>
        <taxon>Gastropoda</taxon>
        <taxon>Heterobranchia</taxon>
        <taxon>Euthyneura</taxon>
        <taxon>Panpulmonata</taxon>
        <taxon>Hygrophila</taxon>
        <taxon>Lymnaeoidea</taxon>
        <taxon>Lymnaeidae</taxon>
        <taxon>Lymnaea</taxon>
    </lineage>
</organism>
<name>A0AAV2HR04_LYMST</name>
<protein>
    <submittedName>
        <fullName evidence="2">Uncharacterized protein</fullName>
    </submittedName>
</protein>
<sequence>MRIFKDFVNFDQKHPWPADAAAMSGDLDLQVGRPLTYDPDVHRDLHHQLKSSLEVFQPRRWRPLTPDLIPQTAFTRCRPVSGRSQSQCHLTSLASNHKHAAHSDLPTSRPDSRVGSAKLLHKRPDTPRVNHGNFDTLSPAVLSQLVSDSRPLTPESTYGSVSRRSRSSKSGGKARRYARSLGRSDSDSSSYDADSDDEWVNLLAGSDDESLSDMEKGNEPSLDPNRPIPDLHLRPELLDREYVPRRKSDMRRFDFSAENIDLPVYCFKNPVPSPLDKINIRYCALQKLDWKMSPFAIGSIDPAVCSLMDRLVEIEKIQAKTARWETQRVRHVRRGKSVTTKARSKRCCAPCLQPACVGDCPHKRVHADCCVNCRQPLCTGSCTDTRYDQRMRQTKDEGDLSLTPINPSIARMCKTCQGRNNAVAAQEIAQGRPRSAMTTFSRMQASTKGHTARPTSAEGVPEGLPITVSKMKLEPRVQIQMCRPKKLRPHSRQGLIPGKSISSNLNQSLTDLSAIPKKTREPRKLRKSVS</sequence>
<feature type="compositionally biased region" description="Polar residues" evidence="1">
    <location>
        <begin position="500"/>
        <end position="511"/>
    </location>
</feature>
<evidence type="ECO:0000256" key="1">
    <source>
        <dbReference type="SAM" id="MobiDB-lite"/>
    </source>
</evidence>
<comment type="caution">
    <text evidence="2">The sequence shown here is derived from an EMBL/GenBank/DDBJ whole genome shotgun (WGS) entry which is preliminary data.</text>
</comment>
<feature type="region of interest" description="Disordered" evidence="1">
    <location>
        <begin position="94"/>
        <end position="194"/>
    </location>
</feature>
<dbReference type="AlphaFoldDB" id="A0AAV2HR04"/>
<dbReference type="InterPro" id="IPR029266">
    <property type="entry name" value="FAM217"/>
</dbReference>
<feature type="region of interest" description="Disordered" evidence="1">
    <location>
        <begin position="484"/>
        <end position="530"/>
    </location>
</feature>
<evidence type="ECO:0000313" key="3">
    <source>
        <dbReference type="Proteomes" id="UP001497497"/>
    </source>
</evidence>
<feature type="region of interest" description="Disordered" evidence="1">
    <location>
        <begin position="206"/>
        <end position="230"/>
    </location>
</feature>
<feature type="compositionally biased region" description="Basic residues" evidence="1">
    <location>
        <begin position="520"/>
        <end position="530"/>
    </location>
</feature>
<evidence type="ECO:0000313" key="2">
    <source>
        <dbReference type="EMBL" id="CAL1536537.1"/>
    </source>
</evidence>
<reference evidence="2 3" key="1">
    <citation type="submission" date="2024-04" db="EMBL/GenBank/DDBJ databases">
        <authorList>
            <consortium name="Genoscope - CEA"/>
            <person name="William W."/>
        </authorList>
    </citation>
    <scope>NUCLEOTIDE SEQUENCE [LARGE SCALE GENOMIC DNA]</scope>
</reference>
<dbReference type="PANTHER" id="PTHR22145:SF2">
    <property type="entry name" value="SI:CH211-266K22.6"/>
    <property type="match status" value="1"/>
</dbReference>
<gene>
    <name evidence="2" type="ORF">GSLYS_00010450001</name>
</gene>
<keyword evidence="3" id="KW-1185">Reference proteome</keyword>
<feature type="compositionally biased region" description="Basic residues" evidence="1">
    <location>
        <begin position="163"/>
        <end position="178"/>
    </location>
</feature>
<proteinExistence type="predicted"/>
<accession>A0AAV2HR04</accession>
<dbReference type="EMBL" id="CAXITT010000232">
    <property type="protein sequence ID" value="CAL1536537.1"/>
    <property type="molecule type" value="Genomic_DNA"/>
</dbReference>